<dbReference type="AlphaFoldDB" id="A0A9Q0CCU1"/>
<dbReference type="Gene3D" id="1.20.1280.50">
    <property type="match status" value="1"/>
</dbReference>
<comment type="caution">
    <text evidence="2">The sequence shown here is derived from an EMBL/GenBank/DDBJ whole genome shotgun (WGS) entry which is preliminary data.</text>
</comment>
<protein>
    <recommendedName>
        <fullName evidence="1">F-box domain-containing protein</fullName>
    </recommendedName>
</protein>
<dbReference type="EMBL" id="JAMQYH010000004">
    <property type="protein sequence ID" value="KAJ1691562.1"/>
    <property type="molecule type" value="Genomic_DNA"/>
</dbReference>
<dbReference type="Proteomes" id="UP001151287">
    <property type="component" value="Unassembled WGS sequence"/>
</dbReference>
<dbReference type="InterPro" id="IPR036047">
    <property type="entry name" value="F-box-like_dom_sf"/>
</dbReference>
<dbReference type="InterPro" id="IPR001810">
    <property type="entry name" value="F-box_dom"/>
</dbReference>
<feature type="domain" description="F-box" evidence="1">
    <location>
        <begin position="13"/>
        <end position="54"/>
    </location>
</feature>
<keyword evidence="3" id="KW-1185">Reference proteome</keyword>
<dbReference type="InterPro" id="IPR051304">
    <property type="entry name" value="SCF_F-box_domain"/>
</dbReference>
<organism evidence="2 3">
    <name type="scientific">Rhynchospora breviuscula</name>
    <dbReference type="NCBI Taxonomy" id="2022672"/>
    <lineage>
        <taxon>Eukaryota</taxon>
        <taxon>Viridiplantae</taxon>
        <taxon>Streptophyta</taxon>
        <taxon>Embryophyta</taxon>
        <taxon>Tracheophyta</taxon>
        <taxon>Spermatophyta</taxon>
        <taxon>Magnoliopsida</taxon>
        <taxon>Liliopsida</taxon>
        <taxon>Poales</taxon>
        <taxon>Cyperaceae</taxon>
        <taxon>Cyperoideae</taxon>
        <taxon>Rhynchosporeae</taxon>
        <taxon>Rhynchospora</taxon>
    </lineage>
</organism>
<dbReference type="SUPFAM" id="SSF81383">
    <property type="entry name" value="F-box domain"/>
    <property type="match status" value="1"/>
</dbReference>
<dbReference type="Pfam" id="PF00646">
    <property type="entry name" value="F-box"/>
    <property type="match status" value="1"/>
</dbReference>
<evidence type="ECO:0000259" key="1">
    <source>
        <dbReference type="SMART" id="SM00256"/>
    </source>
</evidence>
<sequence length="354" mass="40554">MAAGNRSRRWSNLPSDLIHLISTKLPDLSDRVRIRAVCKMWKSSVSASDPSPCLPWFVSSEMDGTDEFVYYCLSSKKTCTIHCPQQRNSHIHGTAGGFILCCKDRHTCPQSISLFNPLTGLEISVPKPKESKKFSVVSNPFQKDLVVILGLQDSKNFVGLIRPGDDAWVIRRLDMMLYEELCVWYNGTCYIKEYGIPPWIGDATTRSVLSTVPLPPPPAPRGPHPILKPRYMLETCGEILLIFMHSTSICELEEIYFSIYRLNKMGEEENYQWVKVRGIGDRMLFLDNVRSFVLKASDFSGFTRNCIYFQSYDYKRLRFLLCRHDLDTGTTKVLPNFSGKYWSTWMIPNLSKSN</sequence>
<evidence type="ECO:0000313" key="2">
    <source>
        <dbReference type="EMBL" id="KAJ1691562.1"/>
    </source>
</evidence>
<proteinExistence type="predicted"/>
<dbReference type="OrthoDB" id="747475at2759"/>
<dbReference type="PANTHER" id="PTHR47123:SF15">
    <property type="entry name" value="F-BOX PROTEIN SKIP23"/>
    <property type="match status" value="1"/>
</dbReference>
<dbReference type="PANTHER" id="PTHR47123">
    <property type="entry name" value="F-BOX PROTEIN SKIP23"/>
    <property type="match status" value="1"/>
</dbReference>
<name>A0A9Q0CCU1_9POAL</name>
<accession>A0A9Q0CCU1</accession>
<gene>
    <name evidence="2" type="ORF">LUZ63_015717</name>
</gene>
<dbReference type="InterPro" id="IPR005174">
    <property type="entry name" value="KIB1-4_b-propeller"/>
</dbReference>
<dbReference type="Pfam" id="PF03478">
    <property type="entry name" value="Beta-prop_KIB1-4"/>
    <property type="match status" value="1"/>
</dbReference>
<dbReference type="SMART" id="SM00256">
    <property type="entry name" value="FBOX"/>
    <property type="match status" value="1"/>
</dbReference>
<evidence type="ECO:0000313" key="3">
    <source>
        <dbReference type="Proteomes" id="UP001151287"/>
    </source>
</evidence>
<reference evidence="2" key="1">
    <citation type="journal article" date="2022" name="Cell">
        <title>Repeat-based holocentromeres influence genome architecture and karyotype evolution.</title>
        <authorList>
            <person name="Hofstatter P.G."/>
            <person name="Thangavel G."/>
            <person name="Lux T."/>
            <person name="Neumann P."/>
            <person name="Vondrak T."/>
            <person name="Novak P."/>
            <person name="Zhang M."/>
            <person name="Costa L."/>
            <person name="Castellani M."/>
            <person name="Scott A."/>
            <person name="Toegelov H."/>
            <person name="Fuchs J."/>
            <person name="Mata-Sucre Y."/>
            <person name="Dias Y."/>
            <person name="Vanzela A.L.L."/>
            <person name="Huettel B."/>
            <person name="Almeida C.C.S."/>
            <person name="Simkova H."/>
            <person name="Souza G."/>
            <person name="Pedrosa-Harand A."/>
            <person name="Macas J."/>
            <person name="Mayer K.F.X."/>
            <person name="Houben A."/>
            <person name="Marques A."/>
        </authorList>
    </citation>
    <scope>NUCLEOTIDE SEQUENCE</scope>
    <source>
        <strain evidence="2">RhyBre1mFocal</strain>
    </source>
</reference>